<feature type="domain" description="DUF58" evidence="1">
    <location>
        <begin position="192"/>
        <end position="395"/>
    </location>
</feature>
<organism evidence="2 3">
    <name type="scientific">Demequina zhanjiangensis</name>
    <dbReference type="NCBI Taxonomy" id="3051659"/>
    <lineage>
        <taxon>Bacteria</taxon>
        <taxon>Bacillati</taxon>
        <taxon>Actinomycetota</taxon>
        <taxon>Actinomycetes</taxon>
        <taxon>Micrococcales</taxon>
        <taxon>Demequinaceae</taxon>
        <taxon>Demequina</taxon>
    </lineage>
</organism>
<accession>A0ABT8FXP4</accession>
<dbReference type="InterPro" id="IPR036465">
    <property type="entry name" value="vWFA_dom_sf"/>
</dbReference>
<protein>
    <submittedName>
        <fullName evidence="2">DUF58 domain-containing protein</fullName>
    </submittedName>
</protein>
<evidence type="ECO:0000313" key="3">
    <source>
        <dbReference type="Proteomes" id="UP001172738"/>
    </source>
</evidence>
<dbReference type="PANTHER" id="PTHR33608:SF3">
    <property type="entry name" value="SLR2013 PROTEIN"/>
    <property type="match status" value="1"/>
</dbReference>
<dbReference type="Gene3D" id="3.40.50.410">
    <property type="entry name" value="von Willebrand factor, type A domain"/>
    <property type="match status" value="1"/>
</dbReference>
<evidence type="ECO:0000259" key="1">
    <source>
        <dbReference type="Pfam" id="PF01882"/>
    </source>
</evidence>
<dbReference type="PANTHER" id="PTHR33608">
    <property type="entry name" value="BLL2464 PROTEIN"/>
    <property type="match status" value="1"/>
</dbReference>
<gene>
    <name evidence="2" type="ORF">QQX04_01600</name>
</gene>
<name>A0ABT8FXP4_9MICO</name>
<keyword evidence="3" id="KW-1185">Reference proteome</keyword>
<dbReference type="InterPro" id="IPR002881">
    <property type="entry name" value="DUF58"/>
</dbReference>
<dbReference type="Pfam" id="PF01882">
    <property type="entry name" value="DUF58"/>
    <property type="match status" value="1"/>
</dbReference>
<reference evidence="2" key="1">
    <citation type="submission" date="2023-06" db="EMBL/GenBank/DDBJ databases">
        <title>SYSU T00b26.</title>
        <authorList>
            <person name="Gao L."/>
            <person name="Fang B.-Z."/>
            <person name="Li W.-J."/>
        </authorList>
    </citation>
    <scope>NUCLEOTIDE SEQUENCE</scope>
    <source>
        <strain evidence="2">SYSU T00b26</strain>
    </source>
</reference>
<dbReference type="RefSeq" id="WP_301125539.1">
    <property type="nucleotide sequence ID" value="NZ_JAUHPV010000001.1"/>
</dbReference>
<dbReference type="EMBL" id="JAUHPV010000001">
    <property type="protein sequence ID" value="MDN4471683.1"/>
    <property type="molecule type" value="Genomic_DNA"/>
</dbReference>
<dbReference type="Proteomes" id="UP001172738">
    <property type="component" value="Unassembled WGS sequence"/>
</dbReference>
<proteinExistence type="predicted"/>
<evidence type="ECO:0000313" key="2">
    <source>
        <dbReference type="EMBL" id="MDN4471683.1"/>
    </source>
</evidence>
<comment type="caution">
    <text evidence="2">The sequence shown here is derived from an EMBL/GenBank/DDBJ whole genome shotgun (WGS) entry which is preliminary data.</text>
</comment>
<sequence>MFLTWRAVVLTAVGVPIAIAASSALPAVMWFALVVIAVGIDAAAAPSPRLVATRRETPTSVRLTEATATTLLVRNMGSRRMRGWARDAWQPSAGADAARHRLDLAPGDGVRLRTPMRPTRRGDRQAGPVTLRLLGPLSLAGRQLTVPLPATLRVLPEFASRKHLPSRMARLRELDGRSAVQQRGPGSEFDSLREYVIGDDVRAIDWRATARRNEVVVRTWRPERDRQVLILIDTARSAAARIGETPRLDAAIEAALLLSALASKAGDRVHVVAFDRAVRARVSGVSGAALMPAIADRVAPLEPRLVEPDWTAAAGVVREMLGQRALVVLLTDVGPGSVDSGLLRALAPLARDHQVLIGAVDDPEIAALVTERGDTVELYTAAAATRFELERDAVAERLRRRGVEVVSSDPDGIAPAVADAYLALKAAGKL</sequence>